<proteinExistence type="predicted"/>
<dbReference type="EMBL" id="LGUB01000170">
    <property type="protein sequence ID" value="KRH93957.1"/>
    <property type="molecule type" value="Genomic_DNA"/>
</dbReference>
<sequence length="99" mass="11568">MCKNLHSKSYFYFDNASCHQSKAVSEALEIIDGKILFLPPYSPFLNIIENCFSKWKNQVKRSNSNTVQELLTAINRGFNCITQSDLQGYYRKIISYFKR</sequence>
<keyword evidence="3" id="KW-1185">Reference proteome</keyword>
<dbReference type="InterPro" id="IPR038717">
    <property type="entry name" value="Tc1-like_DDE_dom"/>
</dbReference>
<accession>A0A0R0M1E0</accession>
<evidence type="ECO:0000313" key="2">
    <source>
        <dbReference type="EMBL" id="KRH93957.1"/>
    </source>
</evidence>
<dbReference type="InterPro" id="IPR036397">
    <property type="entry name" value="RNaseH_sf"/>
</dbReference>
<feature type="domain" description="Tc1-like transposase DDE" evidence="1">
    <location>
        <begin position="8"/>
        <end position="70"/>
    </location>
</feature>
<dbReference type="Proteomes" id="UP000051530">
    <property type="component" value="Unassembled WGS sequence"/>
</dbReference>
<dbReference type="VEuPathDB" id="MicrosporidiaDB:M153_4670001867"/>
<dbReference type="Pfam" id="PF13358">
    <property type="entry name" value="DDE_3"/>
    <property type="match status" value="1"/>
</dbReference>
<reference evidence="2 3" key="1">
    <citation type="submission" date="2015-07" db="EMBL/GenBank/DDBJ databases">
        <title>The genome of Pseudoloma neurophilia, a relevant intracellular parasite of the zebrafish.</title>
        <authorList>
            <person name="Ndikumana S."/>
            <person name="Pelin A."/>
            <person name="Sanders J."/>
            <person name="Corradi N."/>
        </authorList>
    </citation>
    <scope>NUCLEOTIDE SEQUENCE [LARGE SCALE GENOMIC DNA]</scope>
    <source>
        <strain evidence="2 3">MK1</strain>
    </source>
</reference>
<organism evidence="2 3">
    <name type="scientific">Pseudoloma neurophilia</name>
    <dbReference type="NCBI Taxonomy" id="146866"/>
    <lineage>
        <taxon>Eukaryota</taxon>
        <taxon>Fungi</taxon>
        <taxon>Fungi incertae sedis</taxon>
        <taxon>Microsporidia</taxon>
        <taxon>Pseudoloma</taxon>
    </lineage>
</organism>
<evidence type="ECO:0000313" key="3">
    <source>
        <dbReference type="Proteomes" id="UP000051530"/>
    </source>
</evidence>
<protein>
    <submittedName>
        <fullName evidence="2">Transposase</fullName>
    </submittedName>
</protein>
<evidence type="ECO:0000259" key="1">
    <source>
        <dbReference type="Pfam" id="PF13358"/>
    </source>
</evidence>
<dbReference type="Gene3D" id="3.30.420.10">
    <property type="entry name" value="Ribonuclease H-like superfamily/Ribonuclease H"/>
    <property type="match status" value="1"/>
</dbReference>
<gene>
    <name evidence="2" type="ORF">M153_4670001867</name>
</gene>
<dbReference type="OrthoDB" id="2194171at2759"/>
<dbReference type="GO" id="GO:0003676">
    <property type="term" value="F:nucleic acid binding"/>
    <property type="evidence" value="ECO:0007669"/>
    <property type="project" value="InterPro"/>
</dbReference>
<dbReference type="AlphaFoldDB" id="A0A0R0M1E0"/>
<comment type="caution">
    <text evidence="2">The sequence shown here is derived from an EMBL/GenBank/DDBJ whole genome shotgun (WGS) entry which is preliminary data.</text>
</comment>
<name>A0A0R0M1E0_9MICR</name>